<gene>
    <name evidence="2" type="ORF">LOAG_07343</name>
</gene>
<protein>
    <submittedName>
        <fullName evidence="2">Uncharacterized protein</fullName>
    </submittedName>
</protein>
<reference evidence="2" key="1">
    <citation type="submission" date="2012-04" db="EMBL/GenBank/DDBJ databases">
        <title>The Genome Sequence of Loa loa.</title>
        <authorList>
            <consortium name="The Broad Institute Genome Sequencing Platform"/>
            <consortium name="Broad Institute Genome Sequencing Center for Infectious Disease"/>
            <person name="Nutman T.B."/>
            <person name="Fink D.L."/>
            <person name="Russ C."/>
            <person name="Young S."/>
            <person name="Zeng Q."/>
            <person name="Gargeya S."/>
            <person name="Alvarado L."/>
            <person name="Berlin A."/>
            <person name="Chapman S.B."/>
            <person name="Chen Z."/>
            <person name="Freedman E."/>
            <person name="Gellesch M."/>
            <person name="Goldberg J."/>
            <person name="Griggs A."/>
            <person name="Gujja S."/>
            <person name="Heilman E.R."/>
            <person name="Heiman D."/>
            <person name="Howarth C."/>
            <person name="Mehta T."/>
            <person name="Neiman D."/>
            <person name="Pearson M."/>
            <person name="Roberts A."/>
            <person name="Saif S."/>
            <person name="Shea T."/>
            <person name="Shenoy N."/>
            <person name="Sisk P."/>
            <person name="Stolte C."/>
            <person name="Sykes S."/>
            <person name="White J."/>
            <person name="Yandava C."/>
            <person name="Haas B."/>
            <person name="Henn M.R."/>
            <person name="Nusbaum C."/>
            <person name="Birren B."/>
        </authorList>
    </citation>
    <scope>NUCLEOTIDE SEQUENCE [LARGE SCALE GENOMIC DNA]</scope>
</reference>
<dbReference type="AlphaFoldDB" id="A0A1S0TVT0"/>
<dbReference type="CTD" id="9944760"/>
<evidence type="ECO:0000256" key="1">
    <source>
        <dbReference type="SAM" id="MobiDB-lite"/>
    </source>
</evidence>
<accession>A0A1S0TVT0</accession>
<proteinExistence type="predicted"/>
<feature type="compositionally biased region" description="Polar residues" evidence="1">
    <location>
        <begin position="58"/>
        <end position="76"/>
    </location>
</feature>
<dbReference type="KEGG" id="loa:LOAG_07343"/>
<dbReference type="InParanoid" id="A0A1S0TVT0"/>
<dbReference type="RefSeq" id="XP_003142924.1">
    <property type="nucleotide sequence ID" value="XM_003142876.1"/>
</dbReference>
<evidence type="ECO:0000313" key="2">
    <source>
        <dbReference type="EMBL" id="EFO21146.1"/>
    </source>
</evidence>
<feature type="region of interest" description="Disordered" evidence="1">
    <location>
        <begin position="47"/>
        <end position="84"/>
    </location>
</feature>
<dbReference type="EMBL" id="JH712257">
    <property type="protein sequence ID" value="EFO21146.1"/>
    <property type="molecule type" value="Genomic_DNA"/>
</dbReference>
<dbReference type="GeneID" id="9944760"/>
<organism evidence="2">
    <name type="scientific">Loa loa</name>
    <name type="common">Eye worm</name>
    <name type="synonym">Filaria loa</name>
    <dbReference type="NCBI Taxonomy" id="7209"/>
    <lineage>
        <taxon>Eukaryota</taxon>
        <taxon>Metazoa</taxon>
        <taxon>Ecdysozoa</taxon>
        <taxon>Nematoda</taxon>
        <taxon>Chromadorea</taxon>
        <taxon>Rhabditida</taxon>
        <taxon>Spirurina</taxon>
        <taxon>Spiruromorpha</taxon>
        <taxon>Filarioidea</taxon>
        <taxon>Onchocercidae</taxon>
        <taxon>Loa</taxon>
    </lineage>
</organism>
<sequence length="110" mass="12461">MIEVAKRCNEFIPFDTTIMCNVINETATNDKDYIAILRITMQRANETSNLAKVERNENQVQYTSDNRPSQNLGSNGSRKKTKSLRQQMPTVLFLCKTTAIAVNSTCEIVK</sequence>
<name>A0A1S0TVT0_LOALO</name>